<dbReference type="AlphaFoldDB" id="A0A840IQL3"/>
<dbReference type="GO" id="GO:0003677">
    <property type="term" value="F:DNA binding"/>
    <property type="evidence" value="ECO:0007669"/>
    <property type="project" value="InterPro"/>
</dbReference>
<dbReference type="Gene3D" id="1.10.443.10">
    <property type="entry name" value="Intergrase catalytic core"/>
    <property type="match status" value="1"/>
</dbReference>
<keyword evidence="1" id="KW-0233">DNA recombination</keyword>
<evidence type="ECO:0000313" key="2">
    <source>
        <dbReference type="EMBL" id="MBB4683324.1"/>
    </source>
</evidence>
<proteinExistence type="predicted"/>
<dbReference type="InterPro" id="IPR013762">
    <property type="entry name" value="Integrase-like_cat_sf"/>
</dbReference>
<dbReference type="EMBL" id="JACHMG010000001">
    <property type="protein sequence ID" value="MBB4683324.1"/>
    <property type="molecule type" value="Genomic_DNA"/>
</dbReference>
<organism evidence="2 3">
    <name type="scientific">Amycolatopsis jiangsuensis</name>
    <dbReference type="NCBI Taxonomy" id="1181879"/>
    <lineage>
        <taxon>Bacteria</taxon>
        <taxon>Bacillati</taxon>
        <taxon>Actinomycetota</taxon>
        <taxon>Actinomycetes</taxon>
        <taxon>Pseudonocardiales</taxon>
        <taxon>Pseudonocardiaceae</taxon>
        <taxon>Amycolatopsis</taxon>
    </lineage>
</organism>
<dbReference type="GO" id="GO:0015074">
    <property type="term" value="P:DNA integration"/>
    <property type="evidence" value="ECO:0007669"/>
    <property type="project" value="InterPro"/>
</dbReference>
<gene>
    <name evidence="2" type="ORF">BJY18_000809</name>
</gene>
<evidence type="ECO:0000313" key="3">
    <source>
        <dbReference type="Proteomes" id="UP000581769"/>
    </source>
</evidence>
<comment type="caution">
    <text evidence="2">The sequence shown here is derived from an EMBL/GenBank/DDBJ whole genome shotgun (WGS) entry which is preliminary data.</text>
</comment>
<dbReference type="RefSeq" id="WP_184777747.1">
    <property type="nucleotide sequence ID" value="NZ_JACHMG010000001.1"/>
</dbReference>
<accession>A0A840IQL3</accession>
<sequence>MIRSRPASTALNTCKALQRFYNHPVEPTAMDRDPMRKQSEPVATEKLIPNVSDDQLTRLHDTCRDRRYTAYFQLFVDTGARRTEVANLTTA</sequence>
<dbReference type="InterPro" id="IPR011010">
    <property type="entry name" value="DNA_brk_join_enz"/>
</dbReference>
<protein>
    <submittedName>
        <fullName evidence="2">Integrase</fullName>
    </submittedName>
</protein>
<keyword evidence="3" id="KW-1185">Reference proteome</keyword>
<dbReference type="GO" id="GO:0006310">
    <property type="term" value="P:DNA recombination"/>
    <property type="evidence" value="ECO:0007669"/>
    <property type="project" value="UniProtKB-KW"/>
</dbReference>
<evidence type="ECO:0000256" key="1">
    <source>
        <dbReference type="ARBA" id="ARBA00023172"/>
    </source>
</evidence>
<dbReference type="Proteomes" id="UP000581769">
    <property type="component" value="Unassembled WGS sequence"/>
</dbReference>
<dbReference type="SUPFAM" id="SSF56349">
    <property type="entry name" value="DNA breaking-rejoining enzymes"/>
    <property type="match status" value="1"/>
</dbReference>
<name>A0A840IQL3_9PSEU</name>
<reference evidence="2 3" key="1">
    <citation type="submission" date="2020-08" db="EMBL/GenBank/DDBJ databases">
        <title>Sequencing the genomes of 1000 actinobacteria strains.</title>
        <authorList>
            <person name="Klenk H.-P."/>
        </authorList>
    </citation>
    <scope>NUCLEOTIDE SEQUENCE [LARGE SCALE GENOMIC DNA]</scope>
    <source>
        <strain evidence="2 3">DSM 45859</strain>
    </source>
</reference>